<feature type="chain" id="PRO_5047294707" description="WD40 repeat protein" evidence="1">
    <location>
        <begin position="23"/>
        <end position="285"/>
    </location>
</feature>
<evidence type="ECO:0000313" key="3">
    <source>
        <dbReference type="Proteomes" id="UP001212498"/>
    </source>
</evidence>
<evidence type="ECO:0008006" key="4">
    <source>
        <dbReference type="Google" id="ProtNLM"/>
    </source>
</evidence>
<evidence type="ECO:0000256" key="1">
    <source>
        <dbReference type="SAM" id="SignalP"/>
    </source>
</evidence>
<organism evidence="2 3">
    <name type="scientific">Nonomuraea ferruginea</name>
    <dbReference type="NCBI Taxonomy" id="46174"/>
    <lineage>
        <taxon>Bacteria</taxon>
        <taxon>Bacillati</taxon>
        <taxon>Actinomycetota</taxon>
        <taxon>Actinomycetes</taxon>
        <taxon>Streptosporangiales</taxon>
        <taxon>Streptosporangiaceae</taxon>
        <taxon>Nonomuraea</taxon>
    </lineage>
</organism>
<feature type="signal peptide" evidence="1">
    <location>
        <begin position="1"/>
        <end position="22"/>
    </location>
</feature>
<name>A0ABT4T6H6_9ACTN</name>
<sequence>MKFVSVLGAVALVVTAVPPAQAAERTGPVSGAAVYARYDDGYRIAHHRPGSGLKTLAELKNSVQFAASPDGRKVAYVAGGELRVRDGGKVTTVARRVQDGTPCLTPAWSPDSRRVAYVTGSKVRVTDGRTSKVVGKTRGVCHLTWSPDGRYLAGYAGTTDGVYRLDVKTGKSVRVKGVKLANHVQSLSPGGRYVVVRTLGPDDPGGDGGWPVWFTPTVVDTVTGRRVPIPVKRAIGAFYLADGRLVVRVRGQAANTWAVLDRRGRVTERLTEPSAAREQSLLQVL</sequence>
<proteinExistence type="predicted"/>
<dbReference type="InterPro" id="IPR011659">
    <property type="entry name" value="WD40"/>
</dbReference>
<dbReference type="Proteomes" id="UP001212498">
    <property type="component" value="Unassembled WGS sequence"/>
</dbReference>
<dbReference type="SUPFAM" id="SSF82171">
    <property type="entry name" value="DPP6 N-terminal domain-like"/>
    <property type="match status" value="1"/>
</dbReference>
<comment type="caution">
    <text evidence="2">The sequence shown here is derived from an EMBL/GenBank/DDBJ whole genome shotgun (WGS) entry which is preliminary data.</text>
</comment>
<reference evidence="2 3" key="1">
    <citation type="submission" date="2022-11" db="EMBL/GenBank/DDBJ databases">
        <title>Nonomuraea corallina sp. nov., a new species of the genus Nonomuraea isolated from sea side sediment in Thai sea.</title>
        <authorList>
            <person name="Ngamcharungchit C."/>
            <person name="Matsumoto A."/>
            <person name="Suriyachadkun C."/>
            <person name="Panbangred W."/>
            <person name="Inahashi Y."/>
            <person name="Intra B."/>
        </authorList>
    </citation>
    <scope>NUCLEOTIDE SEQUENCE [LARGE SCALE GENOMIC DNA]</scope>
    <source>
        <strain evidence="2 3">DSM 43553</strain>
    </source>
</reference>
<dbReference type="RefSeq" id="WP_271278706.1">
    <property type="nucleotide sequence ID" value="NZ_BAABFD010000042.1"/>
</dbReference>
<dbReference type="Gene3D" id="2.120.10.30">
    <property type="entry name" value="TolB, C-terminal domain"/>
    <property type="match status" value="1"/>
</dbReference>
<dbReference type="EMBL" id="JAPNUD010000113">
    <property type="protein sequence ID" value="MDA0644869.1"/>
    <property type="molecule type" value="Genomic_DNA"/>
</dbReference>
<protein>
    <recommendedName>
        <fullName evidence="4">WD40 repeat protein</fullName>
    </recommendedName>
</protein>
<evidence type="ECO:0000313" key="2">
    <source>
        <dbReference type="EMBL" id="MDA0644869.1"/>
    </source>
</evidence>
<dbReference type="Pfam" id="PF07676">
    <property type="entry name" value="PD40"/>
    <property type="match status" value="2"/>
</dbReference>
<accession>A0ABT4T6H6</accession>
<dbReference type="InterPro" id="IPR011042">
    <property type="entry name" value="6-blade_b-propeller_TolB-like"/>
</dbReference>
<keyword evidence="1" id="KW-0732">Signal</keyword>
<gene>
    <name evidence="2" type="ORF">OUY24_29950</name>
</gene>
<keyword evidence="3" id="KW-1185">Reference proteome</keyword>